<accession>A0A327KVZ8</accession>
<evidence type="ECO:0000256" key="3">
    <source>
        <dbReference type="ARBA" id="ARBA00022490"/>
    </source>
</evidence>
<evidence type="ECO:0000259" key="6">
    <source>
        <dbReference type="SMART" id="SM00528"/>
    </source>
</evidence>
<dbReference type="GO" id="GO:0009295">
    <property type="term" value="C:nucleoid"/>
    <property type="evidence" value="ECO:0007669"/>
    <property type="project" value="UniProtKB-SubCell"/>
</dbReference>
<feature type="region of interest" description="Disordered" evidence="5">
    <location>
        <begin position="105"/>
        <end position="129"/>
    </location>
</feature>
<comment type="caution">
    <text evidence="7">The sequence shown here is derived from an EMBL/GenBank/DDBJ whole genome shotgun (WGS) entry which is preliminary data.</text>
</comment>
<protein>
    <submittedName>
        <fullName evidence="7">Regulator</fullName>
    </submittedName>
</protein>
<proteinExistence type="inferred from homology"/>
<organism evidence="7 8">
    <name type="scientific">Rhodoplanes elegans</name>
    <dbReference type="NCBI Taxonomy" id="29408"/>
    <lineage>
        <taxon>Bacteria</taxon>
        <taxon>Pseudomonadati</taxon>
        <taxon>Pseudomonadota</taxon>
        <taxon>Alphaproteobacteria</taxon>
        <taxon>Hyphomicrobiales</taxon>
        <taxon>Nitrobacteraceae</taxon>
        <taxon>Rhodoplanes</taxon>
    </lineage>
</organism>
<sequence length="129" mass="13757">MANVNLKAMDVDALLALRGEIDDTLEERSRELKKQLSALETARGRPARGASAGGRSSALKGVKVAPKYRGPNGETWAGRGAHPKWLAALLADGHSLDEFSIEGADEAEVEEVAEKPARKGGARGRRKRG</sequence>
<keyword evidence="3" id="KW-0963">Cytoplasm</keyword>
<dbReference type="GO" id="GO:0032993">
    <property type="term" value="C:protein-DNA complex"/>
    <property type="evidence" value="ECO:0007669"/>
    <property type="project" value="TreeGrafter"/>
</dbReference>
<dbReference type="PANTHER" id="PTHR38097">
    <property type="match status" value="1"/>
</dbReference>
<evidence type="ECO:0000256" key="1">
    <source>
        <dbReference type="ARBA" id="ARBA00004453"/>
    </source>
</evidence>
<dbReference type="PANTHER" id="PTHR38097:SF2">
    <property type="entry name" value="DNA-BINDING PROTEIN STPA"/>
    <property type="match status" value="1"/>
</dbReference>
<dbReference type="GO" id="GO:0001217">
    <property type="term" value="F:DNA-binding transcription repressor activity"/>
    <property type="evidence" value="ECO:0007669"/>
    <property type="project" value="TreeGrafter"/>
</dbReference>
<dbReference type="SMART" id="SM00528">
    <property type="entry name" value="HNS"/>
    <property type="match status" value="1"/>
</dbReference>
<dbReference type="Gene3D" id="4.10.430.10">
    <property type="entry name" value="Histone-like protein H-NS, C-terminal domain"/>
    <property type="match status" value="1"/>
</dbReference>
<feature type="compositionally biased region" description="Basic residues" evidence="5">
    <location>
        <begin position="118"/>
        <end position="129"/>
    </location>
</feature>
<dbReference type="AlphaFoldDB" id="A0A327KVZ8"/>
<evidence type="ECO:0000313" key="8">
    <source>
        <dbReference type="Proteomes" id="UP000248863"/>
    </source>
</evidence>
<dbReference type="InterPro" id="IPR037150">
    <property type="entry name" value="H-NS_C_dom_sf"/>
</dbReference>
<dbReference type="GO" id="GO:0000976">
    <property type="term" value="F:transcription cis-regulatory region binding"/>
    <property type="evidence" value="ECO:0007669"/>
    <property type="project" value="TreeGrafter"/>
</dbReference>
<evidence type="ECO:0000256" key="4">
    <source>
        <dbReference type="ARBA" id="ARBA00023125"/>
    </source>
</evidence>
<dbReference type="Pfam" id="PF00816">
    <property type="entry name" value="Histone_HNS"/>
    <property type="match status" value="1"/>
</dbReference>
<keyword evidence="8" id="KW-1185">Reference proteome</keyword>
<name>A0A327KVZ8_9BRAD</name>
<dbReference type="EMBL" id="NPEU01000011">
    <property type="protein sequence ID" value="RAI41705.1"/>
    <property type="molecule type" value="Genomic_DNA"/>
</dbReference>
<dbReference type="Proteomes" id="UP000248863">
    <property type="component" value="Unassembled WGS sequence"/>
</dbReference>
<evidence type="ECO:0000256" key="2">
    <source>
        <dbReference type="ARBA" id="ARBA00010610"/>
    </source>
</evidence>
<feature type="compositionally biased region" description="Low complexity" evidence="5">
    <location>
        <begin position="47"/>
        <end position="58"/>
    </location>
</feature>
<reference evidence="7 8" key="1">
    <citation type="submission" date="2017-07" db="EMBL/GenBank/DDBJ databases">
        <title>Draft Genome Sequences of Select Purple Nonsulfur Bacteria.</title>
        <authorList>
            <person name="Lasarre B."/>
            <person name="Mckinlay J.B."/>
        </authorList>
    </citation>
    <scope>NUCLEOTIDE SEQUENCE [LARGE SCALE GENOMIC DNA]</scope>
    <source>
        <strain evidence="7 8">DSM 11907</strain>
    </source>
</reference>
<comment type="similarity">
    <text evidence="2">Belongs to the histone-like protein H-NS family.</text>
</comment>
<dbReference type="GO" id="GO:0003680">
    <property type="term" value="F:minor groove of adenine-thymine-rich DNA binding"/>
    <property type="evidence" value="ECO:0007669"/>
    <property type="project" value="TreeGrafter"/>
</dbReference>
<dbReference type="RefSeq" id="WP_111355409.1">
    <property type="nucleotide sequence ID" value="NZ_NHSK01000048.1"/>
</dbReference>
<feature type="domain" description="DNA-binding protein H-NS-like C-terminal" evidence="6">
    <location>
        <begin position="58"/>
        <end position="101"/>
    </location>
</feature>
<dbReference type="OrthoDB" id="5297879at2"/>
<dbReference type="SUPFAM" id="SSF81273">
    <property type="entry name" value="H-NS histone-like proteins"/>
    <property type="match status" value="1"/>
</dbReference>
<dbReference type="InterPro" id="IPR027444">
    <property type="entry name" value="H-NS_C_dom"/>
</dbReference>
<evidence type="ECO:0000313" key="7">
    <source>
        <dbReference type="EMBL" id="RAI41705.1"/>
    </source>
</evidence>
<dbReference type="GO" id="GO:0005829">
    <property type="term" value="C:cytosol"/>
    <property type="evidence" value="ECO:0007669"/>
    <property type="project" value="TreeGrafter"/>
</dbReference>
<feature type="region of interest" description="Disordered" evidence="5">
    <location>
        <begin position="36"/>
        <end position="69"/>
    </location>
</feature>
<dbReference type="GO" id="GO:0003681">
    <property type="term" value="F:bent DNA binding"/>
    <property type="evidence" value="ECO:0007669"/>
    <property type="project" value="TreeGrafter"/>
</dbReference>
<evidence type="ECO:0000256" key="5">
    <source>
        <dbReference type="SAM" id="MobiDB-lite"/>
    </source>
</evidence>
<keyword evidence="4" id="KW-0238">DNA-binding</keyword>
<comment type="subcellular location">
    <subcellularLocation>
        <location evidence="1">Cytoplasm</location>
        <location evidence="1">Nucleoid</location>
    </subcellularLocation>
</comment>
<gene>
    <name evidence="7" type="ORF">CH338_02230</name>
</gene>